<dbReference type="GO" id="GO:0006338">
    <property type="term" value="P:chromatin remodeling"/>
    <property type="evidence" value="ECO:0007669"/>
    <property type="project" value="TreeGrafter"/>
</dbReference>
<proteinExistence type="inferred from homology"/>
<dbReference type="InterPro" id="IPR050281">
    <property type="entry name" value="Flavin_monoamine_oxidase"/>
</dbReference>
<evidence type="ECO:0000259" key="3">
    <source>
        <dbReference type="Pfam" id="PF01593"/>
    </source>
</evidence>
<reference evidence="4" key="1">
    <citation type="submission" date="2013-11" db="EMBL/GenBank/DDBJ databases">
        <title>Genome sequence of the fusiform rust pathogen reveals effectors for host alternation and coevolution with pine.</title>
        <authorList>
            <consortium name="DOE Joint Genome Institute"/>
            <person name="Smith K."/>
            <person name="Pendleton A."/>
            <person name="Kubisiak T."/>
            <person name="Anderson C."/>
            <person name="Salamov A."/>
            <person name="Aerts A."/>
            <person name="Riley R."/>
            <person name="Clum A."/>
            <person name="Lindquist E."/>
            <person name="Ence D."/>
            <person name="Campbell M."/>
            <person name="Kronenberg Z."/>
            <person name="Feau N."/>
            <person name="Dhillon B."/>
            <person name="Hamelin R."/>
            <person name="Burleigh J."/>
            <person name="Smith J."/>
            <person name="Yandell M."/>
            <person name="Nelson C."/>
            <person name="Grigoriev I."/>
            <person name="Davis J."/>
        </authorList>
    </citation>
    <scope>NUCLEOTIDE SEQUENCE</scope>
    <source>
        <strain evidence="4">G11</strain>
    </source>
</reference>
<gene>
    <name evidence="4" type="ORF">CROQUDRAFT_135938</name>
</gene>
<evidence type="ECO:0000256" key="2">
    <source>
        <dbReference type="ARBA" id="ARBA00023002"/>
    </source>
</evidence>
<organism evidence="4 5">
    <name type="scientific">Cronartium quercuum f. sp. fusiforme G11</name>
    <dbReference type="NCBI Taxonomy" id="708437"/>
    <lineage>
        <taxon>Eukaryota</taxon>
        <taxon>Fungi</taxon>
        <taxon>Dikarya</taxon>
        <taxon>Basidiomycota</taxon>
        <taxon>Pucciniomycotina</taxon>
        <taxon>Pucciniomycetes</taxon>
        <taxon>Pucciniales</taxon>
        <taxon>Coleosporiaceae</taxon>
        <taxon>Cronartium</taxon>
    </lineage>
</organism>
<dbReference type="Proteomes" id="UP000886653">
    <property type="component" value="Unassembled WGS sequence"/>
</dbReference>
<feature type="domain" description="Amine oxidase" evidence="3">
    <location>
        <begin position="18"/>
        <end position="465"/>
    </location>
</feature>
<dbReference type="OrthoDB" id="5046242at2759"/>
<dbReference type="InterPro" id="IPR036188">
    <property type="entry name" value="FAD/NAD-bd_sf"/>
</dbReference>
<dbReference type="GO" id="GO:0003682">
    <property type="term" value="F:chromatin binding"/>
    <property type="evidence" value="ECO:0007669"/>
    <property type="project" value="TreeGrafter"/>
</dbReference>
<dbReference type="GO" id="GO:0016491">
    <property type="term" value="F:oxidoreductase activity"/>
    <property type="evidence" value="ECO:0007669"/>
    <property type="project" value="UniProtKB-KW"/>
</dbReference>
<dbReference type="PANTHER" id="PTHR10742:SF386">
    <property type="entry name" value="LYSINE-SPECIFIC HISTONE DEMETHYLASE 1A"/>
    <property type="match status" value="1"/>
</dbReference>
<dbReference type="Gene3D" id="3.50.50.60">
    <property type="entry name" value="FAD/NAD(P)-binding domain"/>
    <property type="match status" value="1"/>
</dbReference>
<dbReference type="InterPro" id="IPR002937">
    <property type="entry name" value="Amino_oxidase"/>
</dbReference>
<keyword evidence="5" id="KW-1185">Reference proteome</keyword>
<evidence type="ECO:0000313" key="4">
    <source>
        <dbReference type="EMBL" id="KAG0141808.1"/>
    </source>
</evidence>
<evidence type="ECO:0000313" key="5">
    <source>
        <dbReference type="Proteomes" id="UP000886653"/>
    </source>
</evidence>
<dbReference type="GO" id="GO:0050660">
    <property type="term" value="F:flavin adenine dinucleotide binding"/>
    <property type="evidence" value="ECO:0007669"/>
    <property type="project" value="TreeGrafter"/>
</dbReference>
<dbReference type="Gene3D" id="3.90.660.10">
    <property type="match status" value="1"/>
</dbReference>
<dbReference type="AlphaFoldDB" id="A0A9P6N9J0"/>
<comment type="similarity">
    <text evidence="1">Belongs to the flavin monoamine oxidase family.</text>
</comment>
<evidence type="ECO:0000256" key="1">
    <source>
        <dbReference type="ARBA" id="ARBA00005995"/>
    </source>
</evidence>
<dbReference type="EMBL" id="MU167370">
    <property type="protein sequence ID" value="KAG0141808.1"/>
    <property type="molecule type" value="Genomic_DNA"/>
</dbReference>
<name>A0A9P6N9J0_9BASI</name>
<accession>A0A9P6N9J0</accession>
<dbReference type="PANTHER" id="PTHR10742">
    <property type="entry name" value="FLAVIN MONOAMINE OXIDASE"/>
    <property type="match status" value="1"/>
</dbReference>
<dbReference type="SUPFAM" id="SSF54373">
    <property type="entry name" value="FAD-linked reductases, C-terminal domain"/>
    <property type="match status" value="1"/>
</dbReference>
<keyword evidence="2" id="KW-0560">Oxidoreductase</keyword>
<sequence length="473" mass="51773">MNNVDINKEVCIIIGGGFAGLSAALEITQRSSIKPIIIEAQSRLGGRALTYFEGLPQPIDLGCSFIHGYHQGNPMTQVARQFKVDVVVAPTRDTVVVGSDGPLEPKSGNSILELFDRTLEEVKQQLSENLPRPSDESLAQLLTHHLQLRQSNPDLLKLIQTLEVGAGIPLEKVSSRYFSFHRPYSGTDGAPVGGFQQIVSAMTTHAEKAGVRYILGEEVTKISYDRQTNYVTIETKKSNASLKTYQTQACISTIPLGVMKRRPPTFDPPFDTNLKLAIESTSVGLLDKVVLSYQSAWWPNPTSTGKFIFLAEKLSLDETSSTLDRKLSETTFWVDNLEASGSSNPTLVIPLGASAAEVIEQHADAQVVQAIHKLITRRLQVQAEPPKTFVISRWGSNLYSQGATSSPVKITSDSRNSSTPLDFITLSRSIWDGRLGFAGEHTEIDHRGSVAGAIASGRREAKRVIHLLAREKL</sequence>
<dbReference type="SUPFAM" id="SSF51905">
    <property type="entry name" value="FAD/NAD(P)-binding domain"/>
    <property type="match status" value="1"/>
</dbReference>
<protein>
    <recommendedName>
        <fullName evidence="3">Amine oxidase domain-containing protein</fullName>
    </recommendedName>
</protein>
<comment type="caution">
    <text evidence="4">The sequence shown here is derived from an EMBL/GenBank/DDBJ whole genome shotgun (WGS) entry which is preliminary data.</text>
</comment>
<dbReference type="Pfam" id="PF01593">
    <property type="entry name" value="Amino_oxidase"/>
    <property type="match status" value="1"/>
</dbReference>